<keyword evidence="3" id="KW-1185">Reference proteome</keyword>
<name>A0A0D7BAX3_9AGAR</name>
<feature type="compositionally biased region" description="Polar residues" evidence="1">
    <location>
        <begin position="1"/>
        <end position="14"/>
    </location>
</feature>
<dbReference type="OrthoDB" id="4590138at2759"/>
<dbReference type="Proteomes" id="UP000054007">
    <property type="component" value="Unassembled WGS sequence"/>
</dbReference>
<evidence type="ECO:0000256" key="1">
    <source>
        <dbReference type="SAM" id="MobiDB-lite"/>
    </source>
</evidence>
<reference evidence="2 3" key="1">
    <citation type="journal article" date="2015" name="Fungal Genet. Biol.">
        <title>Evolution of novel wood decay mechanisms in Agaricales revealed by the genome sequences of Fistulina hepatica and Cylindrobasidium torrendii.</title>
        <authorList>
            <person name="Floudas D."/>
            <person name="Held B.W."/>
            <person name="Riley R."/>
            <person name="Nagy L.G."/>
            <person name="Koehler G."/>
            <person name="Ransdell A.S."/>
            <person name="Younus H."/>
            <person name="Chow J."/>
            <person name="Chiniquy J."/>
            <person name="Lipzen A."/>
            <person name="Tritt A."/>
            <person name="Sun H."/>
            <person name="Haridas S."/>
            <person name="LaButti K."/>
            <person name="Ohm R.A."/>
            <person name="Kues U."/>
            <person name="Blanchette R.A."/>
            <person name="Grigoriev I.V."/>
            <person name="Minto R.E."/>
            <person name="Hibbett D.S."/>
        </authorList>
    </citation>
    <scope>NUCLEOTIDE SEQUENCE [LARGE SCALE GENOMIC DNA]</scope>
    <source>
        <strain evidence="2 3">FP15055 ss-10</strain>
    </source>
</reference>
<accession>A0A0D7BAX3</accession>
<dbReference type="AlphaFoldDB" id="A0A0D7BAX3"/>
<proteinExistence type="predicted"/>
<feature type="region of interest" description="Disordered" evidence="1">
    <location>
        <begin position="1"/>
        <end position="20"/>
    </location>
</feature>
<protein>
    <submittedName>
        <fullName evidence="2">Uncharacterized protein</fullName>
    </submittedName>
</protein>
<evidence type="ECO:0000313" key="3">
    <source>
        <dbReference type="Proteomes" id="UP000054007"/>
    </source>
</evidence>
<dbReference type="EMBL" id="KN880527">
    <property type="protein sequence ID" value="KIY67390.1"/>
    <property type="molecule type" value="Genomic_DNA"/>
</dbReference>
<evidence type="ECO:0000313" key="2">
    <source>
        <dbReference type="EMBL" id="KIY67390.1"/>
    </source>
</evidence>
<sequence>MSTSSTEKPHQTLSLPAPTAETASNVKIDGQSVKIDALGPLVVNSDGVRLACDNARRCLKRP</sequence>
<gene>
    <name evidence="2" type="ORF">CYLTODRAFT_422573</name>
</gene>
<organism evidence="2 3">
    <name type="scientific">Cylindrobasidium torrendii FP15055 ss-10</name>
    <dbReference type="NCBI Taxonomy" id="1314674"/>
    <lineage>
        <taxon>Eukaryota</taxon>
        <taxon>Fungi</taxon>
        <taxon>Dikarya</taxon>
        <taxon>Basidiomycota</taxon>
        <taxon>Agaricomycotina</taxon>
        <taxon>Agaricomycetes</taxon>
        <taxon>Agaricomycetidae</taxon>
        <taxon>Agaricales</taxon>
        <taxon>Marasmiineae</taxon>
        <taxon>Physalacriaceae</taxon>
        <taxon>Cylindrobasidium</taxon>
    </lineage>
</organism>